<evidence type="ECO:0000313" key="2">
    <source>
        <dbReference type="Proteomes" id="UP000232323"/>
    </source>
</evidence>
<dbReference type="EMBL" id="BEGY01000030">
    <property type="protein sequence ID" value="GAX78228.1"/>
    <property type="molecule type" value="Genomic_DNA"/>
</dbReference>
<sequence length="223" mass="24170">MLSTSNTSLPAVLSSTTQFGCPAVEDLSTSSPWFVALSALWRSILTDVANNPALGGPSNAEFLAYDVPSLEYIALSSQVQPTGSFNPYNGEATMTISLQPEANYPTRAARSYSKSVSGVPQYFSVTWTVLCNGNSASCSSNSSRCNLVIDCSVPIFPLLSHSESPCRSSSTVLLPNYLLLWLALYPLLETSVRGAKDYHHHSLEHVPSQHDVDCYHNTAHQCF</sequence>
<proteinExistence type="predicted"/>
<keyword evidence="2" id="KW-1185">Reference proteome</keyword>
<reference evidence="1 2" key="1">
    <citation type="submission" date="2017-08" db="EMBL/GenBank/DDBJ databases">
        <title>Acidophilic green algal genome provides insights into adaptation to an acidic environment.</title>
        <authorList>
            <person name="Hirooka S."/>
            <person name="Hirose Y."/>
            <person name="Kanesaki Y."/>
            <person name="Higuchi S."/>
            <person name="Fujiwara T."/>
            <person name="Onuma R."/>
            <person name="Era A."/>
            <person name="Ohbayashi R."/>
            <person name="Uzuka A."/>
            <person name="Nozaki H."/>
            <person name="Yoshikawa H."/>
            <person name="Miyagishima S.Y."/>
        </authorList>
    </citation>
    <scope>NUCLEOTIDE SEQUENCE [LARGE SCALE GENOMIC DNA]</scope>
    <source>
        <strain evidence="1 2">NIES-2499</strain>
    </source>
</reference>
<gene>
    <name evidence="1" type="ORF">CEUSTIGMA_g5670.t1</name>
</gene>
<name>A0A250X586_9CHLO</name>
<organism evidence="1 2">
    <name type="scientific">Chlamydomonas eustigma</name>
    <dbReference type="NCBI Taxonomy" id="1157962"/>
    <lineage>
        <taxon>Eukaryota</taxon>
        <taxon>Viridiplantae</taxon>
        <taxon>Chlorophyta</taxon>
        <taxon>core chlorophytes</taxon>
        <taxon>Chlorophyceae</taxon>
        <taxon>CS clade</taxon>
        <taxon>Chlamydomonadales</taxon>
        <taxon>Chlamydomonadaceae</taxon>
        <taxon>Chlamydomonas</taxon>
    </lineage>
</organism>
<protein>
    <submittedName>
        <fullName evidence="1">Uncharacterized protein</fullName>
    </submittedName>
</protein>
<dbReference type="Proteomes" id="UP000232323">
    <property type="component" value="Unassembled WGS sequence"/>
</dbReference>
<evidence type="ECO:0000313" key="1">
    <source>
        <dbReference type="EMBL" id="GAX78228.1"/>
    </source>
</evidence>
<accession>A0A250X586</accession>
<dbReference type="AlphaFoldDB" id="A0A250X586"/>
<comment type="caution">
    <text evidence="1">The sequence shown here is derived from an EMBL/GenBank/DDBJ whole genome shotgun (WGS) entry which is preliminary data.</text>
</comment>